<proteinExistence type="predicted"/>
<sequence length="418" mass="46684">MDTHVKWRERDRLSNTPRLVIELDGNSTVWTEAQNENYYFKVSLRKLPSGEPADGDDLKDINQPRWSPEIDPGRDDFILLHHGPGNSLHRIGVEGQPRYKTDPTTMQFPTEPPSYYAAEAKDNHDRCNISHRLSFPDTWKKLLQPGHTYDLLWTGGEVSHWDWGTHTDVGTEPKGPPVIVPGGAHITFTMEEGEWPSVPRPATPPLIQASERVPGAPVLSLELSCSPTMTLTRILESRIRVVYHGLSDNDDATTGDKGSQPITFHTYAFDTSRKFRVSRRRCADESSPEAEEEWETFIDEGCCQFGIWDNPDMLMNVSENPDGRFPTLFPGESWSDVWTMTADGYSLPDDLKPGEKLRYQFGGSTLDWWDWGTAEAHAQTIVTLPGSGLELITNPKDNGGRPKGGCTGIECCGVDGGS</sequence>
<accession>A0A395GTQ3</accession>
<dbReference type="GeneID" id="37227667"/>
<reference evidence="1 2" key="1">
    <citation type="submission" date="2018-02" db="EMBL/GenBank/DDBJ databases">
        <title>The genomes of Aspergillus section Nigri reveals drivers in fungal speciation.</title>
        <authorList>
            <consortium name="DOE Joint Genome Institute"/>
            <person name="Vesth T.C."/>
            <person name="Nybo J."/>
            <person name="Theobald S."/>
            <person name="Brandl J."/>
            <person name="Frisvad J.C."/>
            <person name="Nielsen K.F."/>
            <person name="Lyhne E.K."/>
            <person name="Kogle M.E."/>
            <person name="Kuo A."/>
            <person name="Riley R."/>
            <person name="Clum A."/>
            <person name="Nolan M."/>
            <person name="Lipzen A."/>
            <person name="Salamov A."/>
            <person name="Henrissat B."/>
            <person name="Wiebenga A."/>
            <person name="De vries R.P."/>
            <person name="Grigoriev I.V."/>
            <person name="Mortensen U.H."/>
            <person name="Andersen M.R."/>
            <person name="Baker S.E."/>
        </authorList>
    </citation>
    <scope>NUCLEOTIDE SEQUENCE [LARGE SCALE GENOMIC DNA]</scope>
    <source>
        <strain evidence="1 2">CBS 121593</strain>
    </source>
</reference>
<gene>
    <name evidence="1" type="ORF">BO80DRAFT_466779</name>
</gene>
<evidence type="ECO:0000313" key="2">
    <source>
        <dbReference type="Proteomes" id="UP000249402"/>
    </source>
</evidence>
<dbReference type="OrthoDB" id="4323953at2759"/>
<protein>
    <submittedName>
        <fullName evidence="1">Uncharacterized protein</fullName>
    </submittedName>
</protein>
<dbReference type="RefSeq" id="XP_025572892.1">
    <property type="nucleotide sequence ID" value="XM_025722802.1"/>
</dbReference>
<name>A0A395GTQ3_9EURO</name>
<dbReference type="VEuPathDB" id="FungiDB:BO80DRAFT_466779"/>
<keyword evidence="2" id="KW-1185">Reference proteome</keyword>
<dbReference type="Proteomes" id="UP000249402">
    <property type="component" value="Unassembled WGS sequence"/>
</dbReference>
<dbReference type="AlphaFoldDB" id="A0A395GTQ3"/>
<evidence type="ECO:0000313" key="1">
    <source>
        <dbReference type="EMBL" id="RAK98564.1"/>
    </source>
</evidence>
<organism evidence="1 2">
    <name type="scientific">Aspergillus ibericus CBS 121593</name>
    <dbReference type="NCBI Taxonomy" id="1448316"/>
    <lineage>
        <taxon>Eukaryota</taxon>
        <taxon>Fungi</taxon>
        <taxon>Dikarya</taxon>
        <taxon>Ascomycota</taxon>
        <taxon>Pezizomycotina</taxon>
        <taxon>Eurotiomycetes</taxon>
        <taxon>Eurotiomycetidae</taxon>
        <taxon>Eurotiales</taxon>
        <taxon>Aspergillaceae</taxon>
        <taxon>Aspergillus</taxon>
        <taxon>Aspergillus subgen. Circumdati</taxon>
    </lineage>
</organism>
<dbReference type="EMBL" id="KZ824452">
    <property type="protein sequence ID" value="RAK98564.1"/>
    <property type="molecule type" value="Genomic_DNA"/>
</dbReference>